<dbReference type="InterPro" id="IPR013655">
    <property type="entry name" value="PAS_fold_3"/>
</dbReference>
<evidence type="ECO:0000313" key="10">
    <source>
        <dbReference type="EMBL" id="PKQ43566.1"/>
    </source>
</evidence>
<reference evidence="10 11" key="1">
    <citation type="submission" date="2017-12" db="EMBL/GenBank/DDBJ databases">
        <title>Confluentibacter flavum sp. nov., isolated from the saline lake.</title>
        <authorList>
            <person name="Yu L."/>
        </authorList>
    </citation>
    <scope>NUCLEOTIDE SEQUENCE [LARGE SCALE GENOMIC DNA]</scope>
    <source>
        <strain evidence="10 11">3B</strain>
    </source>
</reference>
<dbReference type="NCBIfam" id="TIGR00229">
    <property type="entry name" value="sensory_box"/>
    <property type="match status" value="1"/>
</dbReference>
<keyword evidence="4" id="KW-0808">Transferase</keyword>
<dbReference type="InterPro" id="IPR003661">
    <property type="entry name" value="HisK_dim/P_dom"/>
</dbReference>
<dbReference type="SUPFAM" id="SSF55785">
    <property type="entry name" value="PYP-like sensor domain (PAS domain)"/>
    <property type="match status" value="1"/>
</dbReference>
<feature type="domain" description="PAS" evidence="8">
    <location>
        <begin position="18"/>
        <end position="88"/>
    </location>
</feature>
<dbReference type="SMART" id="SM00387">
    <property type="entry name" value="HATPase_c"/>
    <property type="match status" value="1"/>
</dbReference>
<proteinExistence type="predicted"/>
<dbReference type="PROSITE" id="PS50113">
    <property type="entry name" value="PAC"/>
    <property type="match status" value="1"/>
</dbReference>
<dbReference type="Gene3D" id="1.10.287.130">
    <property type="match status" value="1"/>
</dbReference>
<dbReference type="SMART" id="SM00091">
    <property type="entry name" value="PAS"/>
    <property type="match status" value="1"/>
</dbReference>
<dbReference type="PANTHER" id="PTHR43304:SF1">
    <property type="entry name" value="PAC DOMAIN-CONTAINING PROTEIN"/>
    <property type="match status" value="1"/>
</dbReference>
<keyword evidence="11" id="KW-1185">Reference proteome</keyword>
<dbReference type="InterPro" id="IPR000014">
    <property type="entry name" value="PAS"/>
</dbReference>
<dbReference type="PROSITE" id="PS50112">
    <property type="entry name" value="PAS"/>
    <property type="match status" value="1"/>
</dbReference>
<dbReference type="Pfam" id="PF08447">
    <property type="entry name" value="PAS_3"/>
    <property type="match status" value="1"/>
</dbReference>
<evidence type="ECO:0000256" key="3">
    <source>
        <dbReference type="ARBA" id="ARBA00022553"/>
    </source>
</evidence>
<dbReference type="SMART" id="SM00086">
    <property type="entry name" value="PAC"/>
    <property type="match status" value="1"/>
</dbReference>
<dbReference type="CDD" id="cd00130">
    <property type="entry name" value="PAS"/>
    <property type="match status" value="1"/>
</dbReference>
<dbReference type="InterPro" id="IPR003594">
    <property type="entry name" value="HATPase_dom"/>
</dbReference>
<feature type="coiled-coil region" evidence="6">
    <location>
        <begin position="131"/>
        <end position="161"/>
    </location>
</feature>
<dbReference type="Gene3D" id="3.30.565.10">
    <property type="entry name" value="Histidine kinase-like ATPase, C-terminal domain"/>
    <property type="match status" value="1"/>
</dbReference>
<dbReference type="SUPFAM" id="SSF47384">
    <property type="entry name" value="Homodimeric domain of signal transducing histidine kinase"/>
    <property type="match status" value="1"/>
</dbReference>
<evidence type="ECO:0000259" key="8">
    <source>
        <dbReference type="PROSITE" id="PS50112"/>
    </source>
</evidence>
<protein>
    <recommendedName>
        <fullName evidence="2">histidine kinase</fullName>
        <ecNumber evidence="2">2.7.13.3</ecNumber>
    </recommendedName>
</protein>
<feature type="domain" description="Histidine kinase" evidence="7">
    <location>
        <begin position="175"/>
        <end position="386"/>
    </location>
</feature>
<dbReference type="OrthoDB" id="9766459at2"/>
<evidence type="ECO:0000256" key="2">
    <source>
        <dbReference type="ARBA" id="ARBA00012438"/>
    </source>
</evidence>
<sequence length="391" mass="45357">MKSVTQEYANPANSLEQMAREFKFVIDLMPQMVWATQPDGYHDFYNQRWYDFTGLSYKDTKDKGWSLVLHPDDFERTWKVWQHSLDTGALYQIEYRMRKFDGTYSWFLARAQPLKDETGKILKWFGTCTDIQEQREVLDELERTKEELRISNQDLNHSIEELGRVNLELDTFVYSASHDLKVPLNNLEGLIDLLDPSEESDPDQVEILQMIGQSVSRFKDVLNDMTLMVKTAKENHGMHNVDFYILISEIKNDLSDLINSTGTKLNLDLDIKNIQYPRKEIRSILFNLISNGIKYRDPDRPLKITVRTKATSEGILLEVEDTSCGIEAKYIPELFNKHFRINTTIEGSGLGLFIVKRMVENRGGKIEVSSKTGEGSLFSVFLRPEKKVYPE</sequence>
<evidence type="ECO:0000256" key="5">
    <source>
        <dbReference type="ARBA" id="ARBA00022777"/>
    </source>
</evidence>
<dbReference type="InterPro" id="IPR001610">
    <property type="entry name" value="PAC"/>
</dbReference>
<dbReference type="EC" id="2.7.13.3" evidence="2"/>
<dbReference type="RefSeq" id="WP_106661312.1">
    <property type="nucleotide sequence ID" value="NZ_PJEO01000057.1"/>
</dbReference>
<dbReference type="GO" id="GO:0000155">
    <property type="term" value="F:phosphorelay sensor kinase activity"/>
    <property type="evidence" value="ECO:0007669"/>
    <property type="project" value="InterPro"/>
</dbReference>
<evidence type="ECO:0000256" key="6">
    <source>
        <dbReference type="SAM" id="Coils"/>
    </source>
</evidence>
<evidence type="ECO:0000259" key="9">
    <source>
        <dbReference type="PROSITE" id="PS50113"/>
    </source>
</evidence>
<dbReference type="InterPro" id="IPR036097">
    <property type="entry name" value="HisK_dim/P_sf"/>
</dbReference>
<dbReference type="InterPro" id="IPR035965">
    <property type="entry name" value="PAS-like_dom_sf"/>
</dbReference>
<dbReference type="InterPro" id="IPR004358">
    <property type="entry name" value="Sig_transdc_His_kin-like_C"/>
</dbReference>
<accession>A0A2N3HF15</accession>
<gene>
    <name evidence="10" type="ORF">CSW08_18025</name>
</gene>
<dbReference type="PRINTS" id="PR00344">
    <property type="entry name" value="BCTRLSENSOR"/>
</dbReference>
<dbReference type="Pfam" id="PF02518">
    <property type="entry name" value="HATPase_c"/>
    <property type="match status" value="1"/>
</dbReference>
<feature type="domain" description="PAC" evidence="9">
    <location>
        <begin position="91"/>
        <end position="143"/>
    </location>
</feature>
<dbReference type="FunFam" id="3.30.450.20:FF:000099">
    <property type="entry name" value="Sensory box sensor histidine kinase"/>
    <property type="match status" value="1"/>
</dbReference>
<dbReference type="CDD" id="cd00082">
    <property type="entry name" value="HisKA"/>
    <property type="match status" value="1"/>
</dbReference>
<dbReference type="Proteomes" id="UP000233435">
    <property type="component" value="Unassembled WGS sequence"/>
</dbReference>
<dbReference type="InterPro" id="IPR000700">
    <property type="entry name" value="PAS-assoc_C"/>
</dbReference>
<comment type="caution">
    <text evidence="10">The sequence shown here is derived from an EMBL/GenBank/DDBJ whole genome shotgun (WGS) entry which is preliminary data.</text>
</comment>
<comment type="catalytic activity">
    <reaction evidence="1">
        <text>ATP + protein L-histidine = ADP + protein N-phospho-L-histidine.</text>
        <dbReference type="EC" id="2.7.13.3"/>
    </reaction>
</comment>
<name>A0A2N3HF15_9FLAO</name>
<keyword evidence="5" id="KW-0418">Kinase</keyword>
<dbReference type="SMART" id="SM00388">
    <property type="entry name" value="HisKA"/>
    <property type="match status" value="1"/>
</dbReference>
<dbReference type="EMBL" id="PJEO01000057">
    <property type="protein sequence ID" value="PKQ43566.1"/>
    <property type="molecule type" value="Genomic_DNA"/>
</dbReference>
<dbReference type="PROSITE" id="PS50109">
    <property type="entry name" value="HIS_KIN"/>
    <property type="match status" value="1"/>
</dbReference>
<keyword evidence="3" id="KW-0597">Phosphoprotein</keyword>
<dbReference type="PANTHER" id="PTHR43304">
    <property type="entry name" value="PHYTOCHROME-LIKE PROTEIN CPH1"/>
    <property type="match status" value="1"/>
</dbReference>
<evidence type="ECO:0000256" key="1">
    <source>
        <dbReference type="ARBA" id="ARBA00000085"/>
    </source>
</evidence>
<dbReference type="AlphaFoldDB" id="A0A2N3HF15"/>
<dbReference type="Gene3D" id="3.30.450.20">
    <property type="entry name" value="PAS domain"/>
    <property type="match status" value="1"/>
</dbReference>
<dbReference type="Pfam" id="PF00512">
    <property type="entry name" value="HisKA"/>
    <property type="match status" value="1"/>
</dbReference>
<keyword evidence="6" id="KW-0175">Coiled coil</keyword>
<evidence type="ECO:0000256" key="4">
    <source>
        <dbReference type="ARBA" id="ARBA00022679"/>
    </source>
</evidence>
<dbReference type="InterPro" id="IPR036890">
    <property type="entry name" value="HATPase_C_sf"/>
</dbReference>
<dbReference type="InterPro" id="IPR005467">
    <property type="entry name" value="His_kinase_dom"/>
</dbReference>
<dbReference type="SUPFAM" id="SSF55874">
    <property type="entry name" value="ATPase domain of HSP90 chaperone/DNA topoisomerase II/histidine kinase"/>
    <property type="match status" value="1"/>
</dbReference>
<dbReference type="InterPro" id="IPR052162">
    <property type="entry name" value="Sensor_kinase/Photoreceptor"/>
</dbReference>
<evidence type="ECO:0000259" key="7">
    <source>
        <dbReference type="PROSITE" id="PS50109"/>
    </source>
</evidence>
<evidence type="ECO:0000313" key="11">
    <source>
        <dbReference type="Proteomes" id="UP000233435"/>
    </source>
</evidence>
<organism evidence="10 11">
    <name type="scientific">Confluentibacter flavum</name>
    <dbReference type="NCBI Taxonomy" id="1909700"/>
    <lineage>
        <taxon>Bacteria</taxon>
        <taxon>Pseudomonadati</taxon>
        <taxon>Bacteroidota</taxon>
        <taxon>Flavobacteriia</taxon>
        <taxon>Flavobacteriales</taxon>
        <taxon>Flavobacteriaceae</taxon>
        <taxon>Confluentibacter</taxon>
    </lineage>
</organism>